<keyword evidence="9" id="KW-1185">Reference proteome</keyword>
<keyword evidence="2" id="KW-0479">Metal-binding</keyword>
<dbReference type="InterPro" id="IPR005123">
    <property type="entry name" value="Oxoglu/Fe-dep_dioxygenase_dom"/>
</dbReference>
<sequence>MGAIAYQASDFGPTYPHDLFERIANDLRGKGYSIQPQAIPPHLVWQLTTQVRQIDDEFAPAGVGRRDDFQRNQFIRRDEICWINGDTATGQSWLDWTAQLQQFLNRRLFLGLFSFESHYAHYAPGDFYKRHYDAFRGQANRVLTVVAYLNGDWQSDEGGEMVLYLDDTDQQGIKVLPALGTVAIFLSEEFPHEVLCAKRHRYSIAGWYRLNNSLAGRIDPPR</sequence>
<dbReference type="GO" id="GO:0016491">
    <property type="term" value="F:oxidoreductase activity"/>
    <property type="evidence" value="ECO:0007669"/>
    <property type="project" value="UniProtKB-KW"/>
</dbReference>
<dbReference type="SMART" id="SM00702">
    <property type="entry name" value="P4Hc"/>
    <property type="match status" value="1"/>
</dbReference>
<comment type="caution">
    <text evidence="8">The sequence shown here is derived from an EMBL/GenBank/DDBJ whole genome shotgun (WGS) entry which is preliminary data.</text>
</comment>
<evidence type="ECO:0000256" key="1">
    <source>
        <dbReference type="ARBA" id="ARBA00001961"/>
    </source>
</evidence>
<proteinExistence type="predicted"/>
<evidence type="ECO:0000256" key="6">
    <source>
        <dbReference type="ARBA" id="ARBA00023004"/>
    </source>
</evidence>
<dbReference type="EC" id="1.14.11.-" evidence="8"/>
<dbReference type="InterPro" id="IPR051559">
    <property type="entry name" value="HIF_prolyl_hydroxylases"/>
</dbReference>
<evidence type="ECO:0000256" key="2">
    <source>
        <dbReference type="ARBA" id="ARBA00022723"/>
    </source>
</evidence>
<dbReference type="Gene3D" id="2.60.120.620">
    <property type="entry name" value="q2cbj1_9rhob like domain"/>
    <property type="match status" value="1"/>
</dbReference>
<keyword evidence="6" id="KW-0408">Iron</keyword>
<evidence type="ECO:0000313" key="9">
    <source>
        <dbReference type="Proteomes" id="UP001629953"/>
    </source>
</evidence>
<dbReference type="EMBL" id="JBEQCT010000012">
    <property type="protein sequence ID" value="MFM2486858.1"/>
    <property type="molecule type" value="Genomic_DNA"/>
</dbReference>
<organism evidence="8 9">
    <name type="scientific">Celerinatantimonas yamalensis</name>
    <dbReference type="NCBI Taxonomy" id="559956"/>
    <lineage>
        <taxon>Bacteria</taxon>
        <taxon>Pseudomonadati</taxon>
        <taxon>Pseudomonadota</taxon>
        <taxon>Gammaproteobacteria</taxon>
        <taxon>Celerinatantimonadaceae</taxon>
        <taxon>Celerinatantimonas</taxon>
    </lineage>
</organism>
<dbReference type="RefSeq" id="WP_408625158.1">
    <property type="nucleotide sequence ID" value="NZ_JBEQCT010000012.1"/>
</dbReference>
<keyword evidence="4" id="KW-0223">Dioxygenase</keyword>
<comment type="cofactor">
    <cofactor evidence="1">
        <name>L-ascorbate</name>
        <dbReference type="ChEBI" id="CHEBI:38290"/>
    </cofactor>
</comment>
<evidence type="ECO:0000313" key="8">
    <source>
        <dbReference type="EMBL" id="MFM2486858.1"/>
    </source>
</evidence>
<feature type="domain" description="Fe2OG dioxygenase" evidence="7">
    <location>
        <begin position="108"/>
        <end position="210"/>
    </location>
</feature>
<dbReference type="PANTHER" id="PTHR12907:SF26">
    <property type="entry name" value="HIF PROLYL HYDROXYLASE, ISOFORM C"/>
    <property type="match status" value="1"/>
</dbReference>
<dbReference type="PROSITE" id="PS51471">
    <property type="entry name" value="FE2OG_OXY"/>
    <property type="match status" value="1"/>
</dbReference>
<evidence type="ECO:0000256" key="5">
    <source>
        <dbReference type="ARBA" id="ARBA00023002"/>
    </source>
</evidence>
<protein>
    <submittedName>
        <fullName evidence="8">2OG-Fe(II) oxygenase</fullName>
        <ecNumber evidence="8">1.14.11.-</ecNumber>
    </submittedName>
</protein>
<evidence type="ECO:0000259" key="7">
    <source>
        <dbReference type="PROSITE" id="PS51471"/>
    </source>
</evidence>
<dbReference type="PANTHER" id="PTHR12907">
    <property type="entry name" value="EGL NINE HOMOLOG-RELATED"/>
    <property type="match status" value="1"/>
</dbReference>
<keyword evidence="5 8" id="KW-0560">Oxidoreductase</keyword>
<dbReference type="Proteomes" id="UP001629953">
    <property type="component" value="Unassembled WGS sequence"/>
</dbReference>
<evidence type="ECO:0000256" key="3">
    <source>
        <dbReference type="ARBA" id="ARBA00022896"/>
    </source>
</evidence>
<accession>A0ABW9GDI1</accession>
<reference evidence="8 9" key="1">
    <citation type="journal article" date="2013" name="Int. J. Syst. Evol. Microbiol.">
        <title>Celerinatantimonas yamalensis sp. nov., a cold-adapted diazotrophic bacterium from a cold permafrost brine.</title>
        <authorList>
            <person name="Shcherbakova V."/>
            <person name="Chuvilskaya N."/>
            <person name="Rivkina E."/>
            <person name="Demidov N."/>
            <person name="Uchaeva V."/>
            <person name="Suetin S."/>
            <person name="Suzina N."/>
            <person name="Gilichinsky D."/>
        </authorList>
    </citation>
    <scope>NUCLEOTIDE SEQUENCE [LARGE SCALE GENOMIC DNA]</scope>
    <source>
        <strain evidence="8 9">C7</strain>
    </source>
</reference>
<gene>
    <name evidence="8" type="ORF">ABUE30_17640</name>
</gene>
<dbReference type="InterPro" id="IPR006620">
    <property type="entry name" value="Pro_4_hyd_alph"/>
</dbReference>
<name>A0ABW9GDI1_9GAMM</name>
<dbReference type="InterPro" id="IPR044862">
    <property type="entry name" value="Pro_4_hyd_alph_FE2OG_OXY"/>
</dbReference>
<evidence type="ECO:0000256" key="4">
    <source>
        <dbReference type="ARBA" id="ARBA00022964"/>
    </source>
</evidence>
<keyword evidence="3" id="KW-0847">Vitamin C</keyword>
<dbReference type="Pfam" id="PF13640">
    <property type="entry name" value="2OG-FeII_Oxy_3"/>
    <property type="match status" value="1"/>
</dbReference>